<dbReference type="RefSeq" id="WP_112785573.1">
    <property type="nucleotide sequence ID" value="NZ_CP030041.1"/>
</dbReference>
<keyword evidence="3 6" id="KW-0732">Signal</keyword>
<name>A0A2Z4IN90_9BACT</name>
<dbReference type="InterPro" id="IPR012944">
    <property type="entry name" value="SusD_RagB_dom"/>
</dbReference>
<evidence type="ECO:0000256" key="4">
    <source>
        <dbReference type="ARBA" id="ARBA00023136"/>
    </source>
</evidence>
<dbReference type="OrthoDB" id="5694214at2"/>
<dbReference type="EMBL" id="CP030041">
    <property type="protein sequence ID" value="AWW32200.1"/>
    <property type="molecule type" value="Genomic_DNA"/>
</dbReference>
<sequence>MNNFMITRLLALVAFVAMMSSCNEDFLERYPQDEISDAVYWTTEKDLENYVNGLYDILPSYRGYAPKYAWENGTDNMIGDDRGVSMINDRIWNMDGDAPASSSTWNGGYDNLRKINYFLEQKDKVGEDVLANASTQHYIGEALFFRAWVNFDLLKSFGGVPYIDKVLGTESEELYTTRMGRNEFAQKIIEDLDEAIQKLQWSGNGPAAVSMRITKEAALGFKTRVALFEGSWEYYHDKHDTPFNAEGQNGASFLNQAIDASQELMGYLGENIYSTDYRTLFNQDHYYDIPSVLLYREYLPSDGIGHRWWNYNGAGGGGIGLTKSLVDDYLMADGTPIEMSVDYQGDERLELVVAGRDPRLAQTIYHPGQGTLGEIIGSSYEGTAPGITSTITYYKCSTGYFCYKGVAPQDAVYSGSPAGQGLIYLRYGEVLLANAEAKAILGTITQSDLDQTINVLRGRVGMAPLDMAVVASWGGDYQKRYPNESNLINEIRRERRVELAMEGQRFDDLRRWASLDQLIGWVPRGAKGQQYLDYANSPEGQSVGYSLSPADIYTDSNGYLLPIGHRSDFQEGGTGFVFSAERDYLSAIPRAQIVLYQEKGGVSLAQNPNWN</sequence>
<dbReference type="InterPro" id="IPR011990">
    <property type="entry name" value="TPR-like_helical_dom_sf"/>
</dbReference>
<evidence type="ECO:0000256" key="3">
    <source>
        <dbReference type="ARBA" id="ARBA00022729"/>
    </source>
</evidence>
<protein>
    <recommendedName>
        <fullName evidence="11">RagB/SusD family nutrient uptake outer membrane protein</fullName>
    </recommendedName>
</protein>
<keyword evidence="4" id="KW-0472">Membrane</keyword>
<feature type="chain" id="PRO_5016358486" description="RagB/SusD family nutrient uptake outer membrane protein" evidence="6">
    <location>
        <begin position="25"/>
        <end position="611"/>
    </location>
</feature>
<comment type="similarity">
    <text evidence="2">Belongs to the SusD family.</text>
</comment>
<gene>
    <name evidence="9" type="ORF">DN752_19790</name>
</gene>
<evidence type="ECO:0000259" key="7">
    <source>
        <dbReference type="Pfam" id="PF07980"/>
    </source>
</evidence>
<dbReference type="GO" id="GO:0009279">
    <property type="term" value="C:cell outer membrane"/>
    <property type="evidence" value="ECO:0007669"/>
    <property type="project" value="UniProtKB-SubCell"/>
</dbReference>
<dbReference type="Pfam" id="PF07980">
    <property type="entry name" value="SusD_RagB"/>
    <property type="match status" value="1"/>
</dbReference>
<dbReference type="InterPro" id="IPR033985">
    <property type="entry name" value="SusD-like_N"/>
</dbReference>
<dbReference type="AlphaFoldDB" id="A0A2Z4IN90"/>
<comment type="subcellular location">
    <subcellularLocation>
        <location evidence="1">Cell outer membrane</location>
    </subcellularLocation>
</comment>
<feature type="signal peptide" evidence="6">
    <location>
        <begin position="1"/>
        <end position="24"/>
    </location>
</feature>
<evidence type="ECO:0000256" key="1">
    <source>
        <dbReference type="ARBA" id="ARBA00004442"/>
    </source>
</evidence>
<evidence type="ECO:0000259" key="8">
    <source>
        <dbReference type="Pfam" id="PF14322"/>
    </source>
</evidence>
<feature type="domain" description="SusD-like N-terminal" evidence="8">
    <location>
        <begin position="25"/>
        <end position="227"/>
    </location>
</feature>
<dbReference type="SUPFAM" id="SSF48452">
    <property type="entry name" value="TPR-like"/>
    <property type="match status" value="1"/>
</dbReference>
<organism evidence="9 10">
    <name type="scientific">Echinicola strongylocentroti</name>
    <dbReference type="NCBI Taxonomy" id="1795355"/>
    <lineage>
        <taxon>Bacteria</taxon>
        <taxon>Pseudomonadati</taxon>
        <taxon>Bacteroidota</taxon>
        <taxon>Cytophagia</taxon>
        <taxon>Cytophagales</taxon>
        <taxon>Cyclobacteriaceae</taxon>
        <taxon>Echinicola</taxon>
    </lineage>
</organism>
<dbReference type="Gene3D" id="1.25.40.390">
    <property type="match status" value="1"/>
</dbReference>
<evidence type="ECO:0000256" key="5">
    <source>
        <dbReference type="ARBA" id="ARBA00023237"/>
    </source>
</evidence>
<dbReference type="Pfam" id="PF14322">
    <property type="entry name" value="SusD-like_3"/>
    <property type="match status" value="1"/>
</dbReference>
<dbReference type="KEGG" id="est:DN752_19790"/>
<dbReference type="Proteomes" id="UP000248688">
    <property type="component" value="Chromosome"/>
</dbReference>
<proteinExistence type="inferred from homology"/>
<feature type="domain" description="RagB/SusD" evidence="7">
    <location>
        <begin position="310"/>
        <end position="563"/>
    </location>
</feature>
<evidence type="ECO:0008006" key="11">
    <source>
        <dbReference type="Google" id="ProtNLM"/>
    </source>
</evidence>
<evidence type="ECO:0000256" key="2">
    <source>
        <dbReference type="ARBA" id="ARBA00006275"/>
    </source>
</evidence>
<reference evidence="9 10" key="1">
    <citation type="submission" date="2018-06" db="EMBL/GenBank/DDBJ databases">
        <title>Echinicola strongylocentroti sp. nov., isolated from a sea urchin Strongylocentrotus intermedius.</title>
        <authorList>
            <person name="Bae S.S."/>
        </authorList>
    </citation>
    <scope>NUCLEOTIDE SEQUENCE [LARGE SCALE GENOMIC DNA]</scope>
    <source>
        <strain evidence="9 10">MEBiC08714</strain>
    </source>
</reference>
<keyword evidence="5" id="KW-0998">Cell outer membrane</keyword>
<keyword evidence="10" id="KW-1185">Reference proteome</keyword>
<evidence type="ECO:0000256" key="6">
    <source>
        <dbReference type="SAM" id="SignalP"/>
    </source>
</evidence>
<evidence type="ECO:0000313" key="10">
    <source>
        <dbReference type="Proteomes" id="UP000248688"/>
    </source>
</evidence>
<accession>A0A2Z4IN90</accession>
<evidence type="ECO:0000313" key="9">
    <source>
        <dbReference type="EMBL" id="AWW32200.1"/>
    </source>
</evidence>